<gene>
    <name evidence="1" type="ORF">CROQUDRAFT_708066</name>
</gene>
<dbReference type="AlphaFoldDB" id="A0A9P6NJP1"/>
<accession>A0A9P6NJP1</accession>
<name>A0A9P6NJP1_9BASI</name>
<dbReference type="Proteomes" id="UP000886653">
    <property type="component" value="Unassembled WGS sequence"/>
</dbReference>
<reference evidence="1" key="1">
    <citation type="submission" date="2013-11" db="EMBL/GenBank/DDBJ databases">
        <title>Genome sequence of the fusiform rust pathogen reveals effectors for host alternation and coevolution with pine.</title>
        <authorList>
            <consortium name="DOE Joint Genome Institute"/>
            <person name="Smith K."/>
            <person name="Pendleton A."/>
            <person name="Kubisiak T."/>
            <person name="Anderson C."/>
            <person name="Salamov A."/>
            <person name="Aerts A."/>
            <person name="Riley R."/>
            <person name="Clum A."/>
            <person name="Lindquist E."/>
            <person name="Ence D."/>
            <person name="Campbell M."/>
            <person name="Kronenberg Z."/>
            <person name="Feau N."/>
            <person name="Dhillon B."/>
            <person name="Hamelin R."/>
            <person name="Burleigh J."/>
            <person name="Smith J."/>
            <person name="Yandell M."/>
            <person name="Nelson C."/>
            <person name="Grigoriev I."/>
            <person name="Davis J."/>
        </authorList>
    </citation>
    <scope>NUCLEOTIDE SEQUENCE</scope>
    <source>
        <strain evidence="1">G11</strain>
    </source>
</reference>
<evidence type="ECO:0000313" key="2">
    <source>
        <dbReference type="Proteomes" id="UP000886653"/>
    </source>
</evidence>
<comment type="caution">
    <text evidence="1">The sequence shown here is derived from an EMBL/GenBank/DDBJ whole genome shotgun (WGS) entry which is preliminary data.</text>
</comment>
<dbReference type="EMBL" id="MU167288">
    <property type="protein sequence ID" value="KAG0144800.1"/>
    <property type="molecule type" value="Genomic_DNA"/>
</dbReference>
<sequence>MEKAEQAELLFMGTTITHTPVDLTDSIPKDQQHISQSIPHILHEEFEDVVKSLPKGKAKGPDGILNELIQLAFQHILVLTWRLTFWAETNQVIAEGHMGRHCQRSTDDALFILVSWIQHQWSRKQIVLGLFLDVKLAYPSVHRERLNRVLIQKNFQEYLHALAYDFLINRLTRL</sequence>
<dbReference type="OrthoDB" id="445826at2759"/>
<keyword evidence="2" id="KW-1185">Reference proteome</keyword>
<proteinExistence type="predicted"/>
<evidence type="ECO:0008006" key="3">
    <source>
        <dbReference type="Google" id="ProtNLM"/>
    </source>
</evidence>
<evidence type="ECO:0000313" key="1">
    <source>
        <dbReference type="EMBL" id="KAG0144800.1"/>
    </source>
</evidence>
<protein>
    <recommendedName>
        <fullName evidence="3">Reverse transcriptase domain-containing protein</fullName>
    </recommendedName>
</protein>
<organism evidence="1 2">
    <name type="scientific">Cronartium quercuum f. sp. fusiforme G11</name>
    <dbReference type="NCBI Taxonomy" id="708437"/>
    <lineage>
        <taxon>Eukaryota</taxon>
        <taxon>Fungi</taxon>
        <taxon>Dikarya</taxon>
        <taxon>Basidiomycota</taxon>
        <taxon>Pucciniomycotina</taxon>
        <taxon>Pucciniomycetes</taxon>
        <taxon>Pucciniales</taxon>
        <taxon>Coleosporiaceae</taxon>
        <taxon>Cronartium</taxon>
    </lineage>
</organism>